<evidence type="ECO:0000313" key="13">
    <source>
        <dbReference type="Proteomes" id="UP001597546"/>
    </source>
</evidence>
<feature type="domain" description="Histidine kinase" evidence="10">
    <location>
        <begin position="854"/>
        <end position="1072"/>
    </location>
</feature>
<dbReference type="SUPFAM" id="SSF46689">
    <property type="entry name" value="Homeodomain-like"/>
    <property type="match status" value="1"/>
</dbReference>
<dbReference type="Pfam" id="PF00512">
    <property type="entry name" value="HisKA"/>
    <property type="match status" value="1"/>
</dbReference>
<evidence type="ECO:0000313" key="12">
    <source>
        <dbReference type="EMBL" id="MFD2732607.1"/>
    </source>
</evidence>
<dbReference type="Gene3D" id="1.10.287.130">
    <property type="match status" value="1"/>
</dbReference>
<dbReference type="Gene3D" id="3.40.50.2300">
    <property type="match status" value="1"/>
</dbReference>
<dbReference type="PROSITE" id="PS50109">
    <property type="entry name" value="HIS_KIN"/>
    <property type="match status" value="1"/>
</dbReference>
<evidence type="ECO:0000256" key="2">
    <source>
        <dbReference type="ARBA" id="ARBA00012438"/>
    </source>
</evidence>
<dbReference type="Gene3D" id="1.10.10.60">
    <property type="entry name" value="Homeodomain-like"/>
    <property type="match status" value="1"/>
</dbReference>
<comment type="caution">
    <text evidence="12">The sequence shown here is derived from an EMBL/GenBank/DDBJ whole genome shotgun (WGS) entry which is preliminary data.</text>
</comment>
<keyword evidence="5" id="KW-0238">DNA-binding</keyword>
<keyword evidence="6" id="KW-0804">Transcription</keyword>
<dbReference type="SUPFAM" id="SSF101898">
    <property type="entry name" value="NHL repeat"/>
    <property type="match status" value="1"/>
</dbReference>
<dbReference type="PROSITE" id="PS00041">
    <property type="entry name" value="HTH_ARAC_FAMILY_1"/>
    <property type="match status" value="1"/>
</dbReference>
<dbReference type="InterPro" id="IPR004358">
    <property type="entry name" value="Sig_transdc_His_kin-like_C"/>
</dbReference>
<dbReference type="Gene3D" id="2.130.10.10">
    <property type="entry name" value="YVTN repeat-like/Quinoprotein amine dehydrogenase"/>
    <property type="match status" value="2"/>
</dbReference>
<dbReference type="InterPro" id="IPR009057">
    <property type="entry name" value="Homeodomain-like_sf"/>
</dbReference>
<dbReference type="InterPro" id="IPR011123">
    <property type="entry name" value="Y_Y_Y"/>
</dbReference>
<keyword evidence="4" id="KW-0805">Transcription regulation</keyword>
<dbReference type="Pfam" id="PF00072">
    <property type="entry name" value="Response_reg"/>
    <property type="match status" value="1"/>
</dbReference>
<dbReference type="PROSITE" id="PS01124">
    <property type="entry name" value="HTH_ARAC_FAMILY_2"/>
    <property type="match status" value="1"/>
</dbReference>
<dbReference type="InterPro" id="IPR011006">
    <property type="entry name" value="CheY-like_superfamily"/>
</dbReference>
<dbReference type="EC" id="2.7.13.3" evidence="2"/>
<keyword evidence="3 7" id="KW-0597">Phosphoprotein</keyword>
<dbReference type="InterPro" id="IPR011047">
    <property type="entry name" value="Quinoprotein_ADH-like_sf"/>
</dbReference>
<dbReference type="InterPro" id="IPR018062">
    <property type="entry name" value="HTH_AraC-typ_CS"/>
</dbReference>
<protein>
    <recommendedName>
        <fullName evidence="2">histidine kinase</fullName>
        <ecNumber evidence="2">2.7.13.3</ecNumber>
    </recommendedName>
</protein>
<evidence type="ECO:0000256" key="8">
    <source>
        <dbReference type="SAM" id="Phobius"/>
    </source>
</evidence>
<dbReference type="RefSeq" id="WP_379047234.1">
    <property type="nucleotide sequence ID" value="NZ_JBHSKW010000064.1"/>
</dbReference>
<evidence type="ECO:0000256" key="1">
    <source>
        <dbReference type="ARBA" id="ARBA00000085"/>
    </source>
</evidence>
<evidence type="ECO:0000259" key="10">
    <source>
        <dbReference type="PROSITE" id="PS50109"/>
    </source>
</evidence>
<evidence type="ECO:0000259" key="11">
    <source>
        <dbReference type="PROSITE" id="PS50110"/>
    </source>
</evidence>
<keyword evidence="8" id="KW-0472">Membrane</keyword>
<dbReference type="SMART" id="SM00448">
    <property type="entry name" value="REC"/>
    <property type="match status" value="1"/>
</dbReference>
<dbReference type="Gene3D" id="3.30.565.10">
    <property type="entry name" value="Histidine kinase-like ATPase, C-terminal domain"/>
    <property type="match status" value="1"/>
</dbReference>
<keyword evidence="13" id="KW-1185">Reference proteome</keyword>
<dbReference type="Pfam" id="PF12833">
    <property type="entry name" value="HTH_18"/>
    <property type="match status" value="1"/>
</dbReference>
<dbReference type="EMBL" id="JBHULV010000045">
    <property type="protein sequence ID" value="MFD2732607.1"/>
    <property type="molecule type" value="Genomic_DNA"/>
</dbReference>
<dbReference type="Proteomes" id="UP001597546">
    <property type="component" value="Unassembled WGS sequence"/>
</dbReference>
<dbReference type="SUPFAM" id="SSF55874">
    <property type="entry name" value="ATPase domain of HSP90 chaperone/DNA topoisomerase II/histidine kinase"/>
    <property type="match status" value="1"/>
</dbReference>
<dbReference type="Pfam" id="PF02518">
    <property type="entry name" value="HATPase_c"/>
    <property type="match status" value="1"/>
</dbReference>
<dbReference type="InterPro" id="IPR013783">
    <property type="entry name" value="Ig-like_fold"/>
</dbReference>
<dbReference type="SUPFAM" id="SSF50998">
    <property type="entry name" value="Quinoprotein alcohol dehydrogenase-like"/>
    <property type="match status" value="1"/>
</dbReference>
<dbReference type="Gene3D" id="2.60.40.10">
    <property type="entry name" value="Immunoglobulins"/>
    <property type="match status" value="1"/>
</dbReference>
<dbReference type="InterPro" id="IPR001789">
    <property type="entry name" value="Sig_transdc_resp-reg_receiver"/>
</dbReference>
<dbReference type="InterPro" id="IPR036097">
    <property type="entry name" value="HisK_dim/P_sf"/>
</dbReference>
<evidence type="ECO:0000259" key="9">
    <source>
        <dbReference type="PROSITE" id="PS01124"/>
    </source>
</evidence>
<dbReference type="InterPro" id="IPR005467">
    <property type="entry name" value="His_kinase_dom"/>
</dbReference>
<keyword evidence="8" id="KW-1133">Transmembrane helix</keyword>
<dbReference type="PANTHER" id="PTHR43547">
    <property type="entry name" value="TWO-COMPONENT HISTIDINE KINASE"/>
    <property type="match status" value="1"/>
</dbReference>
<dbReference type="SMART" id="SM00388">
    <property type="entry name" value="HisKA"/>
    <property type="match status" value="1"/>
</dbReference>
<evidence type="ECO:0000256" key="4">
    <source>
        <dbReference type="ARBA" id="ARBA00023015"/>
    </source>
</evidence>
<feature type="transmembrane region" description="Helical" evidence="8">
    <location>
        <begin position="789"/>
        <end position="809"/>
    </location>
</feature>
<keyword evidence="8" id="KW-0812">Transmembrane</keyword>
<dbReference type="InterPro" id="IPR003661">
    <property type="entry name" value="HisK_dim/P_dom"/>
</dbReference>
<proteinExistence type="predicted"/>
<dbReference type="Pfam" id="PF07494">
    <property type="entry name" value="Reg_prop"/>
    <property type="match status" value="7"/>
</dbReference>
<organism evidence="12 13">
    <name type="scientific">Pedobacter alpinus</name>
    <dbReference type="NCBI Taxonomy" id="1590643"/>
    <lineage>
        <taxon>Bacteria</taxon>
        <taxon>Pseudomonadati</taxon>
        <taxon>Bacteroidota</taxon>
        <taxon>Sphingobacteriia</taxon>
        <taxon>Sphingobacteriales</taxon>
        <taxon>Sphingobacteriaceae</taxon>
        <taxon>Pedobacter</taxon>
    </lineage>
</organism>
<name>A0ABW5TTM5_9SPHI</name>
<dbReference type="SMART" id="SM00342">
    <property type="entry name" value="HTH_ARAC"/>
    <property type="match status" value="1"/>
</dbReference>
<feature type="domain" description="Response regulatory" evidence="11">
    <location>
        <begin position="1111"/>
        <end position="1226"/>
    </location>
</feature>
<accession>A0ABW5TTM5</accession>
<dbReference type="SUPFAM" id="SSF47384">
    <property type="entry name" value="Homodimeric domain of signal transducing histidine kinase"/>
    <property type="match status" value="1"/>
</dbReference>
<dbReference type="InterPro" id="IPR003594">
    <property type="entry name" value="HATPase_dom"/>
</dbReference>
<reference evidence="13" key="1">
    <citation type="journal article" date="2019" name="Int. J. Syst. Evol. Microbiol.">
        <title>The Global Catalogue of Microorganisms (GCM) 10K type strain sequencing project: providing services to taxonomists for standard genome sequencing and annotation.</title>
        <authorList>
            <consortium name="The Broad Institute Genomics Platform"/>
            <consortium name="The Broad Institute Genome Sequencing Center for Infectious Disease"/>
            <person name="Wu L."/>
            <person name="Ma J."/>
        </authorList>
    </citation>
    <scope>NUCLEOTIDE SEQUENCE [LARGE SCALE GENOMIC DNA]</scope>
    <source>
        <strain evidence="13">KCTC 42456</strain>
    </source>
</reference>
<evidence type="ECO:0000256" key="5">
    <source>
        <dbReference type="ARBA" id="ARBA00023125"/>
    </source>
</evidence>
<evidence type="ECO:0000256" key="3">
    <source>
        <dbReference type="ARBA" id="ARBA00022553"/>
    </source>
</evidence>
<dbReference type="SMART" id="SM00387">
    <property type="entry name" value="HATPase_c"/>
    <property type="match status" value="1"/>
</dbReference>
<dbReference type="PROSITE" id="PS50110">
    <property type="entry name" value="RESPONSE_REGULATORY"/>
    <property type="match status" value="1"/>
</dbReference>
<dbReference type="CDD" id="cd00082">
    <property type="entry name" value="HisKA"/>
    <property type="match status" value="1"/>
</dbReference>
<dbReference type="Pfam" id="PF07495">
    <property type="entry name" value="Y_Y_Y"/>
    <property type="match status" value="1"/>
</dbReference>
<dbReference type="InterPro" id="IPR036890">
    <property type="entry name" value="HATPase_C_sf"/>
</dbReference>
<comment type="catalytic activity">
    <reaction evidence="1">
        <text>ATP + protein L-histidine = ADP + protein N-phospho-L-histidine.</text>
        <dbReference type="EC" id="2.7.13.3"/>
    </reaction>
</comment>
<sequence length="1368" mass="155078">MFKIIFLFVVLLINTFDGSADEINLNFMNISTKEGLSSNTVNAMLKDRYGFVWFATADGLNKFDGKHFTVYRHTAKDSTSLSANEVSDLYEDERGNLWVATTSSLMLYNRKLDSFIDYTAGRTLFITSLSSDASGMIWVASYDGIFILNPQTKKIERLIINDKSQKHLTEESVLKVFRDKRNQIWLGTDSGLLMYVSERKAFIKYAHSRNNPADLVDNSVKAIYEDNKANIWVGTNNGLSMLRSDRKGFINYKFSYLDKNTLSSDIIYAIAGEQDGKIWVGTEEGLNIVDPATRRVVRIGRNGRNNYSLRGKAVKGLLIDKQGIYWVSTFRSGVNKYDKNLAFFNLVESNMYDPYGLNAPVVTSFVQATEKDVYVATDGGGLSLFNIPNRIFKQIPLSKQGDEKLSILAMEKVGSDIWIGTYLQGLFIYNTETGQSRQIKKGLGSEHLNGNDIFCIRKDSRGNVWVGTNGEGVDCYDLSNKEFLHFNKNGKGSQKIDINGYIRAIEEDSEGKIWIGTSGSGVAIYDPVSGKSKLFSKANGILPNDNVTSIYCTQDGLVYIGTVGGGLSLYNQKTNKLATYSEQAGIANGVIYKILEDNAGKIWVSTNRGISSFDPQSKKFKNYFHHNGIQQSPFVSGSGLKLADGRLFFGGTDGFNYFNPSQLYTNKNVPFVVLTDLKISNQSIKPSEEGQIAEDISVAKEINLDYKQNFSLSFAALNYTSPQENRYFYKLEGFDKDWNSVGAINTAVYTNLYPGEYTFKVRASSDAGEWNSPITTIKIYVKPPFWLTYYAYALYLFVIVSILFFIRYLGIQKLETKFALEQERIKTQQLIAEERREAERQHEFDQLKIKFLTNISHEFRTPISLIMGPVEQLLQHETGPEKSGQLNMVRRNARRLLNLVNQLLDFRNIKLKEQKLNATEGDFVSFSKDVAESFKDLADRKHINFEFKSSVRFYFTIFDHDKIERILFNLLSNAFKFTLIDGDIMLKIDQMPNESGLKITLKDSGIGMEADVKEKVFDRFYQNNNKNEILNQGSGIGLSITKEFVRLHGGNIEVESIADEGSVFTIYFPFRKIDDTLVLEEDAVYSESSYFNLNDKYSPGYNIENTGNLPVILLVEDNEDFRFYLKDNLKQYYKIIEASNGKDGWQKVLSAHPDLVVSDISMPHVTGIELCQKIKSDKRTSHIPVLLLTALAGEEDQLLGLEKGANEYMSKPFNFEILNVKIRNLLTLNESFKTAYSKRIKVDAQEVEIESDNEKLLNKVNQYVEDNLTSAQLSVEDLSKHIGMSRGTLYTKILELTGETPVEFIRSIKLDKAANLLEKSEMNISQIGYSVGFATPNYFARAFKAKFNMLPSEYINTKRNEKNFEKLK</sequence>
<dbReference type="InterPro" id="IPR015943">
    <property type="entry name" value="WD40/YVTN_repeat-like_dom_sf"/>
</dbReference>
<dbReference type="InterPro" id="IPR011110">
    <property type="entry name" value="Reg_prop"/>
</dbReference>
<dbReference type="PANTHER" id="PTHR43547:SF2">
    <property type="entry name" value="HYBRID SIGNAL TRANSDUCTION HISTIDINE KINASE C"/>
    <property type="match status" value="1"/>
</dbReference>
<dbReference type="SUPFAM" id="SSF52172">
    <property type="entry name" value="CheY-like"/>
    <property type="match status" value="1"/>
</dbReference>
<dbReference type="PRINTS" id="PR00344">
    <property type="entry name" value="BCTRLSENSOR"/>
</dbReference>
<dbReference type="CDD" id="cd00146">
    <property type="entry name" value="PKD"/>
    <property type="match status" value="1"/>
</dbReference>
<evidence type="ECO:0000256" key="7">
    <source>
        <dbReference type="PROSITE-ProRule" id="PRU00169"/>
    </source>
</evidence>
<feature type="domain" description="HTH araC/xylS-type" evidence="9">
    <location>
        <begin position="1258"/>
        <end position="1357"/>
    </location>
</feature>
<evidence type="ECO:0000256" key="6">
    <source>
        <dbReference type="ARBA" id="ARBA00023163"/>
    </source>
</evidence>
<feature type="modified residue" description="4-aspartylphosphate" evidence="7">
    <location>
        <position position="1159"/>
    </location>
</feature>
<dbReference type="InterPro" id="IPR018060">
    <property type="entry name" value="HTH_AraC"/>
</dbReference>
<gene>
    <name evidence="12" type="ORF">ACFSSE_12935</name>
</gene>